<feature type="transmembrane region" description="Helical" evidence="13">
    <location>
        <begin position="172"/>
        <end position="192"/>
    </location>
</feature>
<proteinExistence type="inferred from homology"/>
<dbReference type="Gene3D" id="1.10.3720.10">
    <property type="entry name" value="MetI-like"/>
    <property type="match status" value="1"/>
</dbReference>
<comment type="similarity">
    <text evidence="10">Belongs to the binding-protein-dependent transport system permease family. OppBC subfamily.</text>
</comment>
<evidence type="ECO:0000256" key="12">
    <source>
        <dbReference type="ARBA" id="ARBA00044774"/>
    </source>
</evidence>
<dbReference type="NCBIfam" id="NF045470">
    <property type="entry name" value="Opp2B"/>
    <property type="match status" value="1"/>
</dbReference>
<feature type="transmembrane region" description="Helical" evidence="13">
    <location>
        <begin position="12"/>
        <end position="30"/>
    </location>
</feature>
<organism evidence="15 16">
    <name type="scientific">Paenibacillus graminis</name>
    <dbReference type="NCBI Taxonomy" id="189425"/>
    <lineage>
        <taxon>Bacteria</taxon>
        <taxon>Bacillati</taxon>
        <taxon>Bacillota</taxon>
        <taxon>Bacilli</taxon>
        <taxon>Bacillales</taxon>
        <taxon>Paenibacillaceae</taxon>
        <taxon>Paenibacillus</taxon>
    </lineage>
</organism>
<evidence type="ECO:0000313" key="16">
    <source>
        <dbReference type="Proteomes" id="UP000029500"/>
    </source>
</evidence>
<keyword evidence="6 13" id="KW-1133">Transmembrane helix</keyword>
<keyword evidence="5 13" id="KW-0812">Transmembrane</keyword>
<evidence type="ECO:0000256" key="13">
    <source>
        <dbReference type="RuleBase" id="RU363032"/>
    </source>
</evidence>
<dbReference type="HOGENOM" id="CLU_036879_0_2_9"/>
<evidence type="ECO:0000256" key="6">
    <source>
        <dbReference type="ARBA" id="ARBA00022989"/>
    </source>
</evidence>
<evidence type="ECO:0000256" key="5">
    <source>
        <dbReference type="ARBA" id="ARBA00022692"/>
    </source>
</evidence>
<dbReference type="PROSITE" id="PS50928">
    <property type="entry name" value="ABC_TM1"/>
    <property type="match status" value="1"/>
</dbReference>
<dbReference type="KEGG" id="pgm:PGRAT_22870"/>
<keyword evidence="8" id="KW-0921">Nickel transport</keyword>
<evidence type="ECO:0000256" key="2">
    <source>
        <dbReference type="ARBA" id="ARBA00022448"/>
    </source>
</evidence>
<feature type="transmembrane region" description="Helical" evidence="13">
    <location>
        <begin position="230"/>
        <end position="256"/>
    </location>
</feature>
<comment type="subcellular location">
    <subcellularLocation>
        <location evidence="1 13">Cell membrane</location>
        <topology evidence="1 13">Multi-pass membrane protein</topology>
    </subcellularLocation>
</comment>
<feature type="transmembrane region" description="Helical" evidence="13">
    <location>
        <begin position="138"/>
        <end position="160"/>
    </location>
</feature>
<dbReference type="EMBL" id="CP009287">
    <property type="protein sequence ID" value="AIQ70175.1"/>
    <property type="molecule type" value="Genomic_DNA"/>
</dbReference>
<dbReference type="InterPro" id="IPR050045">
    <property type="entry name" value="Opp2B"/>
</dbReference>
<dbReference type="SUPFAM" id="SSF161098">
    <property type="entry name" value="MetI-like"/>
    <property type="match status" value="1"/>
</dbReference>
<dbReference type="InterPro" id="IPR000515">
    <property type="entry name" value="MetI-like"/>
</dbReference>
<dbReference type="eggNOG" id="COG0601">
    <property type="taxonomic scope" value="Bacteria"/>
</dbReference>
<evidence type="ECO:0000259" key="14">
    <source>
        <dbReference type="PROSITE" id="PS50928"/>
    </source>
</evidence>
<evidence type="ECO:0000256" key="11">
    <source>
        <dbReference type="ARBA" id="ARBA00038669"/>
    </source>
</evidence>
<dbReference type="STRING" id="189425.PGRAT_22870"/>
<dbReference type="InterPro" id="IPR045621">
    <property type="entry name" value="BPD_transp_1_N"/>
</dbReference>
<comment type="subunit">
    <text evidence="11">The complex is composed of two ATP-binding proteins (NikD and NikE), two transmembrane proteins (NikB and NikC) and a solute-binding protein (NikA).</text>
</comment>
<dbReference type="GO" id="GO:0071916">
    <property type="term" value="F:dipeptide transmembrane transporter activity"/>
    <property type="evidence" value="ECO:0007669"/>
    <property type="project" value="TreeGrafter"/>
</dbReference>
<keyword evidence="7" id="KW-0406">Ion transport</keyword>
<evidence type="ECO:0000256" key="9">
    <source>
        <dbReference type="ARBA" id="ARBA00023136"/>
    </source>
</evidence>
<evidence type="ECO:0000256" key="10">
    <source>
        <dbReference type="ARBA" id="ARBA00024202"/>
    </source>
</evidence>
<dbReference type="Proteomes" id="UP000029500">
    <property type="component" value="Chromosome"/>
</dbReference>
<feature type="domain" description="ABC transmembrane type-1" evidence="14">
    <location>
        <begin position="98"/>
        <end position="299"/>
    </location>
</feature>
<dbReference type="InterPro" id="IPR035906">
    <property type="entry name" value="MetI-like_sf"/>
</dbReference>
<dbReference type="GO" id="GO:0015099">
    <property type="term" value="F:nickel cation transmembrane transporter activity"/>
    <property type="evidence" value="ECO:0007669"/>
    <property type="project" value="InterPro"/>
</dbReference>
<feature type="transmembrane region" description="Helical" evidence="13">
    <location>
        <begin position="276"/>
        <end position="302"/>
    </location>
</feature>
<dbReference type="Pfam" id="PF00528">
    <property type="entry name" value="BPD_transp_1"/>
    <property type="match status" value="1"/>
</dbReference>
<evidence type="ECO:0000256" key="4">
    <source>
        <dbReference type="ARBA" id="ARBA00022596"/>
    </source>
</evidence>
<dbReference type="Pfam" id="PF19300">
    <property type="entry name" value="BPD_transp_1_N"/>
    <property type="match status" value="1"/>
</dbReference>
<evidence type="ECO:0000256" key="8">
    <source>
        <dbReference type="ARBA" id="ARBA00023112"/>
    </source>
</evidence>
<dbReference type="GO" id="GO:0005886">
    <property type="term" value="C:plasma membrane"/>
    <property type="evidence" value="ECO:0007669"/>
    <property type="project" value="UniProtKB-SubCell"/>
</dbReference>
<dbReference type="PANTHER" id="PTHR43163:SF6">
    <property type="entry name" value="DIPEPTIDE TRANSPORT SYSTEM PERMEASE PROTEIN DPPB-RELATED"/>
    <property type="match status" value="1"/>
</dbReference>
<evidence type="ECO:0000256" key="1">
    <source>
        <dbReference type="ARBA" id="ARBA00004651"/>
    </source>
</evidence>
<evidence type="ECO:0000256" key="7">
    <source>
        <dbReference type="ARBA" id="ARBA00023065"/>
    </source>
</evidence>
<keyword evidence="3" id="KW-1003">Cell membrane</keyword>
<protein>
    <recommendedName>
        <fullName evidence="12">Nickel import system permease protein NikB</fullName>
    </recommendedName>
</protein>
<feature type="transmembrane region" description="Helical" evidence="13">
    <location>
        <begin position="102"/>
        <end position="126"/>
    </location>
</feature>
<keyword evidence="16" id="KW-1185">Reference proteome</keyword>
<gene>
    <name evidence="15" type="ORF">PGRAT_22870</name>
</gene>
<dbReference type="PANTHER" id="PTHR43163">
    <property type="entry name" value="DIPEPTIDE TRANSPORT SYSTEM PERMEASE PROTEIN DPPB-RELATED"/>
    <property type="match status" value="1"/>
</dbReference>
<keyword evidence="9 13" id="KW-0472">Membrane</keyword>
<keyword evidence="4" id="KW-0533">Nickel</keyword>
<keyword evidence="2 13" id="KW-0813">Transport</keyword>
<reference evidence="15 16" key="1">
    <citation type="submission" date="2014-08" db="EMBL/GenBank/DDBJ databases">
        <title>Comparative genomics of the Paenibacillus odorifer group.</title>
        <authorList>
            <person name="den Bakker H.C."/>
            <person name="Tsai Y.-C."/>
            <person name="Martin N."/>
            <person name="Korlach J."/>
            <person name="Wiedmann M."/>
        </authorList>
    </citation>
    <scope>NUCLEOTIDE SEQUENCE [LARGE SCALE GENOMIC DNA]</scope>
    <source>
        <strain evidence="15 16">DSM 15220</strain>
    </source>
</reference>
<sequence>MLRYLVQRLLQIIPVLFGISCITFALMQFTPGDPAEIMLRADGIKPTLEATRAARHALGLDGPIHMQFMHWLYRLFHFDLGISYSSGLPVWEELMSRFPATVLLSGCSLLTAILIALPLGIGSALYPGRLPDRLGRACALFSVSMPGYWLGLLLIYYGAVKLKWFPIMGMEGWSSVILPAVTLGFGMAGTYIRLIRSSLLDVLGKLYIKAARAKGLQEWKVIGRHALRNALLPSLTLLGIHIGGLLGGSVIVESIFSWPGIGKYAVEAIFAKDYTVIQGYVLVMAVAVVLINVAVDLLHLLLNPRIRLR</sequence>
<name>A0A089MCS8_9BACL</name>
<accession>A0A089MCS8</accession>
<dbReference type="PROSITE" id="PS51257">
    <property type="entry name" value="PROKAR_LIPOPROTEIN"/>
    <property type="match status" value="1"/>
</dbReference>
<dbReference type="CDD" id="cd06261">
    <property type="entry name" value="TM_PBP2"/>
    <property type="match status" value="1"/>
</dbReference>
<evidence type="ECO:0000313" key="15">
    <source>
        <dbReference type="EMBL" id="AIQ70175.1"/>
    </source>
</evidence>
<dbReference type="AlphaFoldDB" id="A0A089MCS8"/>
<evidence type="ECO:0000256" key="3">
    <source>
        <dbReference type="ARBA" id="ARBA00022475"/>
    </source>
</evidence>